<dbReference type="PROSITE" id="PS50042">
    <property type="entry name" value="CNMP_BINDING_3"/>
    <property type="match status" value="1"/>
</dbReference>
<evidence type="ECO:0000259" key="1">
    <source>
        <dbReference type="PROSITE" id="PS50042"/>
    </source>
</evidence>
<dbReference type="AlphaFoldDB" id="A0A426DMZ9"/>
<dbReference type="CDD" id="cd00038">
    <property type="entry name" value="CAP_ED"/>
    <property type="match status" value="1"/>
</dbReference>
<dbReference type="EMBL" id="RHJS01000002">
    <property type="protein sequence ID" value="RRK34145.1"/>
    <property type="molecule type" value="Genomic_DNA"/>
</dbReference>
<name>A0A426DMZ9_9FIRM</name>
<feature type="domain" description="Cyclic nucleotide-binding" evidence="1">
    <location>
        <begin position="31"/>
        <end position="135"/>
    </location>
</feature>
<comment type="caution">
    <text evidence="2">The sequence shown here is derived from an EMBL/GenBank/DDBJ whole genome shotgun (WGS) entry which is preliminary data.</text>
</comment>
<dbReference type="SUPFAM" id="SSF51206">
    <property type="entry name" value="cAMP-binding domain-like"/>
    <property type="match status" value="1"/>
</dbReference>
<dbReference type="InterPro" id="IPR000595">
    <property type="entry name" value="cNMP-bd_dom"/>
</dbReference>
<organism evidence="2 3">
    <name type="scientific">Schaedlerella arabinosiphila</name>
    <dbReference type="NCBI Taxonomy" id="2044587"/>
    <lineage>
        <taxon>Bacteria</taxon>
        <taxon>Bacillati</taxon>
        <taxon>Bacillota</taxon>
        <taxon>Clostridia</taxon>
        <taxon>Lachnospirales</taxon>
        <taxon>Lachnospiraceae</taxon>
        <taxon>Schaedlerella</taxon>
    </lineage>
</organism>
<evidence type="ECO:0000313" key="2">
    <source>
        <dbReference type="EMBL" id="RRK34145.1"/>
    </source>
</evidence>
<reference evidence="2" key="1">
    <citation type="submission" date="2018-10" db="EMBL/GenBank/DDBJ databases">
        <title>Schaedlerella arabinophila gen. nov. sp. nov., isolated from the mouse intestinal tract and comparative analysis with the genome of the closely related altered Schaedler flora strain ASF502.</title>
        <authorList>
            <person name="Miyake S."/>
            <person name="Soh M."/>
            <person name="Seedorf H."/>
        </authorList>
    </citation>
    <scope>NUCLEOTIDE SEQUENCE [LARGE SCALE GENOMIC DNA]</scope>
    <source>
        <strain evidence="2">DSM 106076</strain>
    </source>
</reference>
<dbReference type="InterPro" id="IPR036390">
    <property type="entry name" value="WH_DNA-bd_sf"/>
</dbReference>
<dbReference type="InterPro" id="IPR036388">
    <property type="entry name" value="WH-like_DNA-bd_sf"/>
</dbReference>
<protein>
    <submittedName>
        <fullName evidence="2">Crp/Fnr family transcriptional regulator</fullName>
    </submittedName>
</protein>
<dbReference type="Gene3D" id="1.10.10.10">
    <property type="entry name" value="Winged helix-like DNA-binding domain superfamily/Winged helix DNA-binding domain"/>
    <property type="match status" value="1"/>
</dbReference>
<accession>A0A426DMZ9</accession>
<dbReference type="InterPro" id="IPR018490">
    <property type="entry name" value="cNMP-bd_dom_sf"/>
</dbReference>
<dbReference type="InterPro" id="IPR014710">
    <property type="entry name" value="RmlC-like_jellyroll"/>
</dbReference>
<keyword evidence="3" id="KW-1185">Reference proteome</keyword>
<dbReference type="RefSeq" id="WP_125129306.1">
    <property type="nucleotide sequence ID" value="NZ_RHJS01000002.1"/>
</dbReference>
<dbReference type="SUPFAM" id="SSF46785">
    <property type="entry name" value="Winged helix' DNA-binding domain"/>
    <property type="match status" value="1"/>
</dbReference>
<dbReference type="Pfam" id="PF00027">
    <property type="entry name" value="cNMP_binding"/>
    <property type="match status" value="1"/>
</dbReference>
<dbReference type="Gene3D" id="2.60.120.10">
    <property type="entry name" value="Jelly Rolls"/>
    <property type="match status" value="1"/>
</dbReference>
<dbReference type="Proteomes" id="UP000274920">
    <property type="component" value="Unassembled WGS sequence"/>
</dbReference>
<proteinExistence type="predicted"/>
<sequence length="230" mass="27114">MAIEQKWKKYAQETMFNFFILPEYIQQKGKEMTFQQKQFIVFRGDPLQYVYFIKSGSALGTRNYADGNEYNYFMIDSKNGSIGLLELFAREAEYIASILCITEVRTIRIDAEIIYDYVMGNQEMLRRCITLIAQDLYKRSANDGRFYYLDGINRVRHYFVDYYNEHLKENRKKITVYAEYRDIAASVGISVRTVGRSIRQLKDNGEIQSKDKKVVIDENNYKLLLSSMTL</sequence>
<evidence type="ECO:0000313" key="3">
    <source>
        <dbReference type="Proteomes" id="UP000274920"/>
    </source>
</evidence>
<gene>
    <name evidence="2" type="ORF">EBB54_24515</name>
</gene>